<comment type="caution">
    <text evidence="1">The sequence shown here is derived from an EMBL/GenBank/DDBJ whole genome shotgun (WGS) entry which is preliminary data.</text>
</comment>
<proteinExistence type="predicted"/>
<dbReference type="Proteomes" id="UP001157418">
    <property type="component" value="Unassembled WGS sequence"/>
</dbReference>
<reference evidence="1 2" key="1">
    <citation type="submission" date="2022-01" db="EMBL/GenBank/DDBJ databases">
        <authorList>
            <person name="Xiong W."/>
            <person name="Schranz E."/>
        </authorList>
    </citation>
    <scope>NUCLEOTIDE SEQUENCE [LARGE SCALE GENOMIC DNA]</scope>
</reference>
<dbReference type="EMBL" id="CAKMRJ010000001">
    <property type="protein sequence ID" value="CAH1412264.1"/>
    <property type="molecule type" value="Genomic_DNA"/>
</dbReference>
<accession>A0AAU9LKS0</accession>
<keyword evidence="2" id="KW-1185">Reference proteome</keyword>
<sequence>MILWSFNKIGKLRDTVWLLSVFEMKKDLILQARLPLLIRILVKITQRTTQIMNMVNQVKTTDTAMLLVYTFRRQDIQVPNCETESPLKVQNFVAISDDCIKVCWCRLVSNCTSISADVLN</sequence>
<evidence type="ECO:0000313" key="2">
    <source>
        <dbReference type="Proteomes" id="UP001157418"/>
    </source>
</evidence>
<dbReference type="AlphaFoldDB" id="A0AAU9LKS0"/>
<gene>
    <name evidence="1" type="ORF">LVIROSA_LOCUS293</name>
</gene>
<name>A0AAU9LKS0_9ASTR</name>
<organism evidence="1 2">
    <name type="scientific">Lactuca virosa</name>
    <dbReference type="NCBI Taxonomy" id="75947"/>
    <lineage>
        <taxon>Eukaryota</taxon>
        <taxon>Viridiplantae</taxon>
        <taxon>Streptophyta</taxon>
        <taxon>Embryophyta</taxon>
        <taxon>Tracheophyta</taxon>
        <taxon>Spermatophyta</taxon>
        <taxon>Magnoliopsida</taxon>
        <taxon>eudicotyledons</taxon>
        <taxon>Gunneridae</taxon>
        <taxon>Pentapetalae</taxon>
        <taxon>asterids</taxon>
        <taxon>campanulids</taxon>
        <taxon>Asterales</taxon>
        <taxon>Asteraceae</taxon>
        <taxon>Cichorioideae</taxon>
        <taxon>Cichorieae</taxon>
        <taxon>Lactucinae</taxon>
        <taxon>Lactuca</taxon>
    </lineage>
</organism>
<protein>
    <submittedName>
        <fullName evidence="1">Uncharacterized protein</fullName>
    </submittedName>
</protein>
<evidence type="ECO:0000313" key="1">
    <source>
        <dbReference type="EMBL" id="CAH1412264.1"/>
    </source>
</evidence>